<dbReference type="Pfam" id="PF06203">
    <property type="entry name" value="CCT"/>
    <property type="match status" value="1"/>
</dbReference>
<protein>
    <submittedName>
        <fullName evidence="12">Putative zinc finger protein</fullName>
    </submittedName>
</protein>
<evidence type="ECO:0000256" key="6">
    <source>
        <dbReference type="ARBA" id="ARBA00022833"/>
    </source>
</evidence>
<name>W9RG65_9ROSA</name>
<reference evidence="13" key="1">
    <citation type="submission" date="2013-01" db="EMBL/GenBank/DDBJ databases">
        <title>Draft Genome Sequence of a Mulberry Tree, Morus notabilis C.K. Schneid.</title>
        <authorList>
            <person name="He N."/>
            <person name="Zhao S."/>
        </authorList>
    </citation>
    <scope>NUCLEOTIDE SEQUENCE</scope>
</reference>
<evidence type="ECO:0000313" key="13">
    <source>
        <dbReference type="Proteomes" id="UP000030645"/>
    </source>
</evidence>
<dbReference type="PROSITE" id="PS51017">
    <property type="entry name" value="CCT"/>
    <property type="match status" value="1"/>
</dbReference>
<evidence type="ECO:0000256" key="5">
    <source>
        <dbReference type="ARBA" id="ARBA00022771"/>
    </source>
</evidence>
<dbReference type="InterPro" id="IPR010402">
    <property type="entry name" value="CCT_domain"/>
</dbReference>
<accession>W9RG65</accession>
<gene>
    <name evidence="12" type="ORF">L484_017341</name>
</gene>
<dbReference type="InterPro" id="IPR000315">
    <property type="entry name" value="Znf_B-box"/>
</dbReference>
<evidence type="ECO:0000259" key="11">
    <source>
        <dbReference type="PROSITE" id="PS51017"/>
    </source>
</evidence>
<sequence length="496" mass="55284">MEKICEFCTTLRPVIYCKADTAHLCLSCDAKVHSANTLSSRHLRSVLCDSCRFRPANLQCLDHQMFMCRACDRSLHDVSTRHQKRAIRSFMGCPSSKDFAALWGLKLSDLESLVTQHDQFVSSSCATGDSTVVNLDTTGHSSSQIGGQVKLLQKNQQQRSSCFILQQIIDLKKLQLNGGSTNPSPLIHCQEEQNDVSSSMRHYAKKINENLDNPLQNSHDLGTDLQQRDDTPIDQELKCDDDLFPFPFSPAPSSSVGLPLHGEPLWQCRSPVQSSQLWSQNMQDLGVCEELICQDDFNIPDVDLTFRNFEELFGGDQDPMRSLLDDNKDMSYSSMDKDLSLEKLDNTQSRAMEDASMASTVSHMDRDVSSSKAHDHGTNPPGIIRMSCSSMSLSVSKFSADSGGGGADSLDSGISRYITGEASIGSRDLEGLHLDSEARESAKLRYKEKKKTRLHEKQIRYPSRKARADVRKRVKGRFVRSTAGYDSDSVDVARSY</sequence>
<keyword evidence="13" id="KW-1185">Reference proteome</keyword>
<comment type="similarity">
    <text evidence="2">Belongs to the CONSTANS family.</text>
</comment>
<evidence type="ECO:0000256" key="9">
    <source>
        <dbReference type="PROSITE-ProRule" id="PRU00357"/>
    </source>
</evidence>
<comment type="subcellular location">
    <subcellularLocation>
        <location evidence="1 9">Nucleus</location>
    </subcellularLocation>
</comment>
<dbReference type="CDD" id="cd19821">
    <property type="entry name" value="Bbox1_BBX-like"/>
    <property type="match status" value="2"/>
</dbReference>
<keyword evidence="5 8" id="KW-0863">Zinc-finger</keyword>
<dbReference type="Proteomes" id="UP000030645">
    <property type="component" value="Unassembled WGS sequence"/>
</dbReference>
<keyword evidence="7 9" id="KW-0539">Nucleus</keyword>
<keyword evidence="4" id="KW-0677">Repeat</keyword>
<evidence type="ECO:0000256" key="1">
    <source>
        <dbReference type="ARBA" id="ARBA00004123"/>
    </source>
</evidence>
<dbReference type="SMART" id="SM00336">
    <property type="entry name" value="BBOX"/>
    <property type="match status" value="2"/>
</dbReference>
<dbReference type="InterPro" id="IPR049808">
    <property type="entry name" value="CONSTANS-like_Bbox1"/>
</dbReference>
<organism evidence="12 13">
    <name type="scientific">Morus notabilis</name>
    <dbReference type="NCBI Taxonomy" id="981085"/>
    <lineage>
        <taxon>Eukaryota</taxon>
        <taxon>Viridiplantae</taxon>
        <taxon>Streptophyta</taxon>
        <taxon>Embryophyta</taxon>
        <taxon>Tracheophyta</taxon>
        <taxon>Spermatophyta</taxon>
        <taxon>Magnoliopsida</taxon>
        <taxon>eudicotyledons</taxon>
        <taxon>Gunneridae</taxon>
        <taxon>Pentapetalae</taxon>
        <taxon>rosids</taxon>
        <taxon>fabids</taxon>
        <taxon>Rosales</taxon>
        <taxon>Moraceae</taxon>
        <taxon>Moreae</taxon>
        <taxon>Morus</taxon>
    </lineage>
</organism>
<proteinExistence type="inferred from homology"/>
<feature type="domain" description="CCT" evidence="11">
    <location>
        <begin position="439"/>
        <end position="481"/>
    </location>
</feature>
<feature type="domain" description="B box-type" evidence="10">
    <location>
        <begin position="43"/>
        <end position="87"/>
    </location>
</feature>
<dbReference type="GO" id="GO:0005634">
    <property type="term" value="C:nucleus"/>
    <property type="evidence" value="ECO:0007669"/>
    <property type="project" value="UniProtKB-SubCell"/>
</dbReference>
<keyword evidence="3" id="KW-0479">Metal-binding</keyword>
<dbReference type="PROSITE" id="PS50119">
    <property type="entry name" value="ZF_BBOX"/>
    <property type="match status" value="1"/>
</dbReference>
<evidence type="ECO:0000313" key="12">
    <source>
        <dbReference type="EMBL" id="EXB89375.1"/>
    </source>
</evidence>
<evidence type="ECO:0000256" key="2">
    <source>
        <dbReference type="ARBA" id="ARBA00010024"/>
    </source>
</evidence>
<dbReference type="PANTHER" id="PTHR31717:SF40">
    <property type="entry name" value="ZINC FINGER PROTEIN CONSTANS-LIKE 10"/>
    <property type="match status" value="1"/>
</dbReference>
<evidence type="ECO:0000256" key="7">
    <source>
        <dbReference type="ARBA" id="ARBA00023242"/>
    </source>
</evidence>
<dbReference type="GO" id="GO:0008270">
    <property type="term" value="F:zinc ion binding"/>
    <property type="evidence" value="ECO:0007669"/>
    <property type="project" value="UniProtKB-KW"/>
</dbReference>
<dbReference type="KEGG" id="mnt:21400344"/>
<evidence type="ECO:0000259" key="10">
    <source>
        <dbReference type="PROSITE" id="PS50119"/>
    </source>
</evidence>
<dbReference type="AlphaFoldDB" id="W9RG65"/>
<dbReference type="PANTHER" id="PTHR31717">
    <property type="entry name" value="ZINC FINGER PROTEIN CONSTANS-LIKE 10"/>
    <property type="match status" value="1"/>
</dbReference>
<dbReference type="GO" id="GO:0006355">
    <property type="term" value="P:regulation of DNA-templated transcription"/>
    <property type="evidence" value="ECO:0007669"/>
    <property type="project" value="UniProtKB-ARBA"/>
</dbReference>
<dbReference type="OrthoDB" id="1588981at2759"/>
<evidence type="ECO:0000256" key="4">
    <source>
        <dbReference type="ARBA" id="ARBA00022737"/>
    </source>
</evidence>
<evidence type="ECO:0000256" key="8">
    <source>
        <dbReference type="PROSITE-ProRule" id="PRU00024"/>
    </source>
</evidence>
<dbReference type="eggNOG" id="ENOG502QVZU">
    <property type="taxonomic scope" value="Eukaryota"/>
</dbReference>
<evidence type="ECO:0000256" key="3">
    <source>
        <dbReference type="ARBA" id="ARBA00022723"/>
    </source>
</evidence>
<dbReference type="EMBL" id="KE345006">
    <property type="protein sequence ID" value="EXB89375.1"/>
    <property type="molecule type" value="Genomic_DNA"/>
</dbReference>
<keyword evidence="6" id="KW-0862">Zinc</keyword>